<comment type="caution">
    <text evidence="2">The sequence shown here is derived from an EMBL/GenBank/DDBJ whole genome shotgun (WGS) entry which is preliminary data.</text>
</comment>
<proteinExistence type="predicted"/>
<sequence length="326" mass="34748">MIAVVCLLVALLGNALAVYVPTYGVPVAGYPTVPAVSTVHTAPVAAAAVTAVHRVVPVNPTVHNVATPYGYRTTGVSYSHRYDAHPVRVRYVYGLSPYGLNYGYGLDALGYPILKKWGDTPVANSGQCNAEGRMIALRDFYAGFIGMDHLWKKAGPDWRTSRTGTTALKMPRLSGSASDQLRACLLLALACAAYGGYVSPYLGLGYGYYGHYPYAPYAGYGVYRAPVYHTVHTPVKYVVPTPTIAAKVTDTYETHPGVPVSVSKVAGSYVAPTVVHAVPTATKVVSTAYTPTVAHVPTYYGYGVSPYGLSYGYGVGGYHYAPILKK</sequence>
<keyword evidence="3" id="KW-1185">Reference proteome</keyword>
<evidence type="ECO:0000313" key="3">
    <source>
        <dbReference type="Proteomes" id="UP001321473"/>
    </source>
</evidence>
<organism evidence="2 3">
    <name type="scientific">Amblyomma americanum</name>
    <name type="common">Lone star tick</name>
    <dbReference type="NCBI Taxonomy" id="6943"/>
    <lineage>
        <taxon>Eukaryota</taxon>
        <taxon>Metazoa</taxon>
        <taxon>Ecdysozoa</taxon>
        <taxon>Arthropoda</taxon>
        <taxon>Chelicerata</taxon>
        <taxon>Arachnida</taxon>
        <taxon>Acari</taxon>
        <taxon>Parasitiformes</taxon>
        <taxon>Ixodida</taxon>
        <taxon>Ixodoidea</taxon>
        <taxon>Ixodidae</taxon>
        <taxon>Amblyomminae</taxon>
        <taxon>Amblyomma</taxon>
    </lineage>
</organism>
<dbReference type="Proteomes" id="UP001321473">
    <property type="component" value="Unassembled WGS sequence"/>
</dbReference>
<reference evidence="2 3" key="1">
    <citation type="journal article" date="2023" name="Arcadia Sci">
        <title>De novo assembly of a long-read Amblyomma americanum tick genome.</title>
        <authorList>
            <person name="Chou S."/>
            <person name="Poskanzer K.E."/>
            <person name="Rollins M."/>
            <person name="Thuy-Boun P.S."/>
        </authorList>
    </citation>
    <scope>NUCLEOTIDE SEQUENCE [LARGE SCALE GENOMIC DNA]</scope>
    <source>
        <strain evidence="2">F_SG_1</strain>
        <tissue evidence="2">Salivary glands</tissue>
    </source>
</reference>
<name>A0AAQ4DJK4_AMBAM</name>
<dbReference type="EMBL" id="JARKHS020029904">
    <property type="protein sequence ID" value="KAK8762644.1"/>
    <property type="molecule type" value="Genomic_DNA"/>
</dbReference>
<keyword evidence="1" id="KW-0732">Signal</keyword>
<feature type="signal peptide" evidence="1">
    <location>
        <begin position="1"/>
        <end position="17"/>
    </location>
</feature>
<gene>
    <name evidence="2" type="ORF">V5799_026088</name>
</gene>
<protein>
    <submittedName>
        <fullName evidence="2">Uncharacterized protein</fullName>
    </submittedName>
</protein>
<feature type="chain" id="PRO_5042903215" evidence="1">
    <location>
        <begin position="18"/>
        <end position="326"/>
    </location>
</feature>
<evidence type="ECO:0000313" key="2">
    <source>
        <dbReference type="EMBL" id="KAK8762644.1"/>
    </source>
</evidence>
<feature type="non-terminal residue" evidence="2">
    <location>
        <position position="326"/>
    </location>
</feature>
<dbReference type="AlphaFoldDB" id="A0AAQ4DJK4"/>
<accession>A0AAQ4DJK4</accession>
<evidence type="ECO:0000256" key="1">
    <source>
        <dbReference type="SAM" id="SignalP"/>
    </source>
</evidence>